<dbReference type="InterPro" id="IPR017896">
    <property type="entry name" value="4Fe4S_Fe-S-bd"/>
</dbReference>
<keyword evidence="5" id="KW-0249">Electron transport</keyword>
<dbReference type="SUPFAM" id="SSF54862">
    <property type="entry name" value="4Fe-4S ferredoxins"/>
    <property type="match status" value="1"/>
</dbReference>
<dbReference type="NCBIfam" id="NF045670">
    <property type="entry name" value="quin_L_LdhH"/>
    <property type="match status" value="1"/>
</dbReference>
<dbReference type="InterPro" id="IPR003741">
    <property type="entry name" value="LUD_dom"/>
</dbReference>
<dbReference type="InterPro" id="IPR004452">
    <property type="entry name" value="LutB/LldF"/>
</dbReference>
<gene>
    <name evidence="9" type="ORF">ENS06_01310</name>
</gene>
<keyword evidence="3" id="KW-0479">Metal-binding</keyword>
<dbReference type="PROSITE" id="PS00198">
    <property type="entry name" value="4FE4S_FER_1"/>
    <property type="match status" value="2"/>
</dbReference>
<dbReference type="GO" id="GO:0016491">
    <property type="term" value="F:oxidoreductase activity"/>
    <property type="evidence" value="ECO:0007669"/>
    <property type="project" value="UniProtKB-ARBA"/>
</dbReference>
<keyword evidence="1" id="KW-0813">Transport</keyword>
<dbReference type="InterPro" id="IPR054704">
    <property type="entry name" value="Quin_L_LdhH-like"/>
</dbReference>
<dbReference type="PANTHER" id="PTHR47153">
    <property type="entry name" value="LACTATE UTILIZATION PROTEIN B"/>
    <property type="match status" value="1"/>
</dbReference>
<dbReference type="Pfam" id="PF13183">
    <property type="entry name" value="Fer4_8"/>
    <property type="match status" value="1"/>
</dbReference>
<protein>
    <submittedName>
        <fullName evidence="9">4Fe-4S dicluster domain-containing protein</fullName>
    </submittedName>
</protein>
<keyword evidence="7" id="KW-0411">Iron-sulfur</keyword>
<dbReference type="SUPFAM" id="SSF100950">
    <property type="entry name" value="NagB/RpiA/CoA transferase-like"/>
    <property type="match status" value="1"/>
</dbReference>
<evidence type="ECO:0000256" key="3">
    <source>
        <dbReference type="ARBA" id="ARBA00022723"/>
    </source>
</evidence>
<evidence type="ECO:0000256" key="7">
    <source>
        <dbReference type="ARBA" id="ARBA00023014"/>
    </source>
</evidence>
<accession>A0A832A4A4</accession>
<dbReference type="Pfam" id="PF02754">
    <property type="entry name" value="CCG"/>
    <property type="match status" value="2"/>
</dbReference>
<dbReference type="PANTHER" id="PTHR47153:SF2">
    <property type="entry name" value="LACTATE UTILIZATION PROTEIN B"/>
    <property type="match status" value="1"/>
</dbReference>
<keyword evidence="4" id="KW-0677">Repeat</keyword>
<dbReference type="InterPro" id="IPR024185">
    <property type="entry name" value="FTHF_cligase-like_sf"/>
</dbReference>
<comment type="caution">
    <text evidence="9">The sequence shown here is derived from an EMBL/GenBank/DDBJ whole genome shotgun (WGS) entry which is preliminary data.</text>
</comment>
<dbReference type="InterPro" id="IPR009051">
    <property type="entry name" value="Helical_ferredxn"/>
</dbReference>
<evidence type="ECO:0000256" key="6">
    <source>
        <dbReference type="ARBA" id="ARBA00023004"/>
    </source>
</evidence>
<organism evidence="9">
    <name type="scientific">Desulfacinum infernum</name>
    <dbReference type="NCBI Taxonomy" id="35837"/>
    <lineage>
        <taxon>Bacteria</taxon>
        <taxon>Pseudomonadati</taxon>
        <taxon>Thermodesulfobacteriota</taxon>
        <taxon>Syntrophobacteria</taxon>
        <taxon>Syntrophobacterales</taxon>
        <taxon>Syntrophobacteraceae</taxon>
        <taxon>Desulfacinum</taxon>
    </lineage>
</organism>
<dbReference type="AlphaFoldDB" id="A0A832A4A4"/>
<dbReference type="GO" id="GO:0051539">
    <property type="term" value="F:4 iron, 4 sulfur cluster binding"/>
    <property type="evidence" value="ECO:0007669"/>
    <property type="project" value="UniProtKB-KW"/>
</dbReference>
<evidence type="ECO:0000256" key="4">
    <source>
        <dbReference type="ARBA" id="ARBA00022737"/>
    </source>
</evidence>
<dbReference type="Gene3D" id="1.10.1060.10">
    <property type="entry name" value="Alpha-helical ferredoxin"/>
    <property type="match status" value="1"/>
</dbReference>
<reference evidence="9" key="1">
    <citation type="journal article" date="2020" name="mSystems">
        <title>Genome- and Community-Level Interaction Insights into Carbon Utilization and Element Cycling Functions of Hydrothermarchaeota in Hydrothermal Sediment.</title>
        <authorList>
            <person name="Zhou Z."/>
            <person name="Liu Y."/>
            <person name="Xu W."/>
            <person name="Pan J."/>
            <person name="Luo Z.H."/>
            <person name="Li M."/>
        </authorList>
    </citation>
    <scope>NUCLEOTIDE SEQUENCE [LARGE SCALE GENOMIC DNA]</scope>
    <source>
        <strain evidence="9">SpSt-456</strain>
    </source>
</reference>
<dbReference type="InterPro" id="IPR017900">
    <property type="entry name" value="4Fe4S_Fe_S_CS"/>
</dbReference>
<sequence length="723" mass="79997">MTIQAPQDVKTYRRQLRRALDNAFLRQTLDTFAAAYRESRARAFEGIDLEGLIADIARRKAAALPRLQELYDEFKRRAEAAGAVVHSAATAQEANERIAAIARENGVRKIIKAKSMTAEETFLNAHLEKEGFQVTETDLGEWIIQLRREGPSHMVLPAIHLSRHQVAELFEKVTGEKQDPDAIEKMVKVARRTLRRAYLEADMGISGANFAVAESGTLGLVTNEGNARLVTTLPRVHVALVGYDKLLPDLETALTILKALPRNATGQIISTYVTWITGATPCAASPTGRKILHIIFLDNGRLQLAKDPVFSQALQCVRCGACANVCPIYRLVGGHNYGHVYIGAIGLILTAFYHGVENARALVMNCLNCQACKAVCPAGIDLPYLIKNAVRHVLDQEKRRPVKNLLLSRVLKDRKLFHFLLRRASLAQKPLAGKEPLIRHLPLFFDKTHGFRSLPVIQAVPLRDRWERARPSVTNPAARVTLFGGCLIDFVYPEQAEAVLPLLADHRVAVDYPAGQTCCGLPALMAAEKETARDVALQNVRAVDLDRSDWIVTLCASCGSHMKENYPKLLGDDPVWGQRVRRFAEKVIDFSSFVQNVLKVSPEDFVPTSQKTAYHAPCHLCRGLKVVDAPRELLKTAGLEYVPAKDEDVCCGFGGSYSLEFPEISAELLKRKLDNVEASGADMLVTDCPGCVLQLRGGADKQGRPFQVCHIAEAVARTYRKNR</sequence>
<evidence type="ECO:0000256" key="5">
    <source>
        <dbReference type="ARBA" id="ARBA00022982"/>
    </source>
</evidence>
<dbReference type="PROSITE" id="PS51379">
    <property type="entry name" value="4FE4S_FER_2"/>
    <property type="match status" value="1"/>
</dbReference>
<evidence type="ECO:0000256" key="2">
    <source>
        <dbReference type="ARBA" id="ARBA00022485"/>
    </source>
</evidence>
<dbReference type="Pfam" id="PF02589">
    <property type="entry name" value="LUD_dom"/>
    <property type="match status" value="1"/>
</dbReference>
<keyword evidence="6" id="KW-0408">Iron</keyword>
<feature type="domain" description="4Fe-4S ferredoxin-type" evidence="8">
    <location>
        <begin position="306"/>
        <end position="336"/>
    </location>
</feature>
<evidence type="ECO:0000313" key="9">
    <source>
        <dbReference type="EMBL" id="HFK95945.1"/>
    </source>
</evidence>
<dbReference type="EMBL" id="DSTK01000005">
    <property type="protein sequence ID" value="HFK95945.1"/>
    <property type="molecule type" value="Genomic_DNA"/>
</dbReference>
<keyword evidence="2" id="KW-0004">4Fe-4S</keyword>
<dbReference type="InterPro" id="IPR037171">
    <property type="entry name" value="NagB/RpiA_transferase-like"/>
</dbReference>
<dbReference type="InterPro" id="IPR004017">
    <property type="entry name" value="Cys_rich_dom"/>
</dbReference>
<evidence type="ECO:0000256" key="1">
    <source>
        <dbReference type="ARBA" id="ARBA00022448"/>
    </source>
</evidence>
<evidence type="ECO:0000259" key="8">
    <source>
        <dbReference type="PROSITE" id="PS51379"/>
    </source>
</evidence>
<name>A0A832A4A4_9BACT</name>
<dbReference type="GO" id="GO:0046872">
    <property type="term" value="F:metal ion binding"/>
    <property type="evidence" value="ECO:0007669"/>
    <property type="project" value="UniProtKB-KW"/>
</dbReference>
<dbReference type="GO" id="GO:0006089">
    <property type="term" value="P:lactate metabolic process"/>
    <property type="evidence" value="ECO:0007669"/>
    <property type="project" value="InterPro"/>
</dbReference>
<proteinExistence type="predicted"/>
<dbReference type="Gene3D" id="3.40.50.10420">
    <property type="entry name" value="NagB/RpiA/CoA transferase-like"/>
    <property type="match status" value="1"/>
</dbReference>